<dbReference type="PROSITE" id="PS51450">
    <property type="entry name" value="LRR"/>
    <property type="match status" value="3"/>
</dbReference>
<reference evidence="3" key="1">
    <citation type="submission" date="2023-06" db="EMBL/GenBank/DDBJ databases">
        <authorList>
            <person name="Kurt Z."/>
        </authorList>
    </citation>
    <scope>NUCLEOTIDE SEQUENCE</scope>
</reference>
<keyword evidence="5" id="KW-1185">Reference proteome</keyword>
<dbReference type="Pfam" id="PF12799">
    <property type="entry name" value="LRR_4"/>
    <property type="match status" value="1"/>
</dbReference>
<dbReference type="EMBL" id="CATOUU010000960">
    <property type="protein sequence ID" value="CAI9962833.1"/>
    <property type="molecule type" value="Genomic_DNA"/>
</dbReference>
<dbReference type="SUPFAM" id="SSF52058">
    <property type="entry name" value="L domain-like"/>
    <property type="match status" value="1"/>
</dbReference>
<dbReference type="Proteomes" id="UP001642409">
    <property type="component" value="Unassembled WGS sequence"/>
</dbReference>
<reference evidence="4 5" key="2">
    <citation type="submission" date="2024-07" db="EMBL/GenBank/DDBJ databases">
        <authorList>
            <person name="Akdeniz Z."/>
        </authorList>
    </citation>
    <scope>NUCLEOTIDE SEQUENCE [LARGE SCALE GENOMIC DNA]</scope>
</reference>
<accession>A0AA86VCI7</accession>
<evidence type="ECO:0000256" key="2">
    <source>
        <dbReference type="ARBA" id="ARBA00022737"/>
    </source>
</evidence>
<sequence>MTEQNQNILNQEHDAKMTRKFKDKIQGGNLDIGNYERVDPDVRNLSFIEKFNIQTLKIYINEKMNLKLRNNQIKELTLKLPKNKQDQVLNWNIDDFELENLEILQLQDNQMKNDQLYNIAKFKKLQNLDVSQNNVDLMHIHCVISLTKLSMRRCGLSNIDQIKVLVNLEDLDLSSNNIQNIDSIRQLVNLKALYIGANKLIDITALKDLIGLIKLNMSRCELGQLSALKPLINLQTLHLSFNSNINITALQHLKNLTHLHLDYCNMVSVWALRPLVKLQQLQIAYNKIVDLDSSLQEMKQLEYLYADGNRVSDFTSIEKLKNFNKLDQNGYRCFVISDQTPLSLQELLQADIMRGVEGSNIQLIEIQNKRKMLKTALNNCKHEVNAVLKNTNYIQFTSSAAELFQQLNHTVSQ</sequence>
<dbReference type="SMART" id="SM00365">
    <property type="entry name" value="LRR_SD22"/>
    <property type="match status" value="4"/>
</dbReference>
<keyword evidence="1" id="KW-0433">Leucine-rich repeat</keyword>
<proteinExistence type="predicted"/>
<organism evidence="3">
    <name type="scientific">Hexamita inflata</name>
    <dbReference type="NCBI Taxonomy" id="28002"/>
    <lineage>
        <taxon>Eukaryota</taxon>
        <taxon>Metamonada</taxon>
        <taxon>Diplomonadida</taxon>
        <taxon>Hexamitidae</taxon>
        <taxon>Hexamitinae</taxon>
        <taxon>Hexamita</taxon>
    </lineage>
</organism>
<dbReference type="InterPro" id="IPR025875">
    <property type="entry name" value="Leu-rich_rpt_4"/>
</dbReference>
<dbReference type="InterPro" id="IPR032675">
    <property type="entry name" value="LRR_dom_sf"/>
</dbReference>
<comment type="caution">
    <text evidence="3">The sequence shown here is derived from an EMBL/GenBank/DDBJ whole genome shotgun (WGS) entry which is preliminary data.</text>
</comment>
<evidence type="ECO:0000313" key="4">
    <source>
        <dbReference type="EMBL" id="CAL6031537.1"/>
    </source>
</evidence>
<dbReference type="PANTHER" id="PTHR46652">
    <property type="entry name" value="LEUCINE-RICH REPEAT AND IQ DOMAIN-CONTAINING PROTEIN 1-RELATED"/>
    <property type="match status" value="1"/>
</dbReference>
<keyword evidence="2" id="KW-0677">Repeat</keyword>
<gene>
    <name evidence="4" type="ORF">HINF_LOCUS34050</name>
    <name evidence="3" type="ORF">HINF_LOCUS50478</name>
</gene>
<dbReference type="InterPro" id="IPR050836">
    <property type="entry name" value="SDS22/Internalin_LRR"/>
</dbReference>
<evidence type="ECO:0000256" key="1">
    <source>
        <dbReference type="ARBA" id="ARBA00022614"/>
    </source>
</evidence>
<evidence type="ECO:0000313" key="3">
    <source>
        <dbReference type="EMBL" id="CAI9962833.1"/>
    </source>
</evidence>
<dbReference type="PANTHER" id="PTHR46652:SF3">
    <property type="entry name" value="LEUCINE-RICH REPEAT-CONTAINING PROTEIN 9"/>
    <property type="match status" value="1"/>
</dbReference>
<dbReference type="InterPro" id="IPR001611">
    <property type="entry name" value="Leu-rich_rpt"/>
</dbReference>
<dbReference type="EMBL" id="CAXDID020000120">
    <property type="protein sequence ID" value="CAL6031537.1"/>
    <property type="molecule type" value="Genomic_DNA"/>
</dbReference>
<name>A0AA86VCI7_9EUKA</name>
<protein>
    <submittedName>
        <fullName evidence="3">Leucine-rich repeat domain-containing protein</fullName>
    </submittedName>
    <submittedName>
        <fullName evidence="4">Leucine-rich_repeat domain-containing protein</fullName>
    </submittedName>
</protein>
<dbReference type="AlphaFoldDB" id="A0AA86VCI7"/>
<evidence type="ECO:0000313" key="5">
    <source>
        <dbReference type="Proteomes" id="UP001642409"/>
    </source>
</evidence>
<dbReference type="Gene3D" id="3.80.10.10">
    <property type="entry name" value="Ribonuclease Inhibitor"/>
    <property type="match status" value="1"/>
</dbReference>